<evidence type="ECO:0000313" key="1">
    <source>
        <dbReference type="EMBL" id="KAI9902760.1"/>
    </source>
</evidence>
<keyword evidence="2" id="KW-1185">Reference proteome</keyword>
<organism evidence="1 2">
    <name type="scientific">Trichothecium roseum</name>
    <dbReference type="NCBI Taxonomy" id="47278"/>
    <lineage>
        <taxon>Eukaryota</taxon>
        <taxon>Fungi</taxon>
        <taxon>Dikarya</taxon>
        <taxon>Ascomycota</taxon>
        <taxon>Pezizomycotina</taxon>
        <taxon>Sordariomycetes</taxon>
        <taxon>Hypocreomycetidae</taxon>
        <taxon>Hypocreales</taxon>
        <taxon>Hypocreales incertae sedis</taxon>
        <taxon>Trichothecium</taxon>
    </lineage>
</organism>
<reference evidence="1" key="1">
    <citation type="submission" date="2022-10" db="EMBL/GenBank/DDBJ databases">
        <title>Complete Genome of Trichothecium roseum strain YXFP-22015, a Plant Pathogen Isolated from Citrus.</title>
        <authorList>
            <person name="Wang Y."/>
            <person name="Zhu L."/>
        </authorList>
    </citation>
    <scope>NUCLEOTIDE SEQUENCE</scope>
    <source>
        <strain evidence="1">YXFP-22015</strain>
    </source>
</reference>
<accession>A0ACC0VA95</accession>
<comment type="caution">
    <text evidence="1">The sequence shown here is derived from an EMBL/GenBank/DDBJ whole genome shotgun (WGS) entry which is preliminary data.</text>
</comment>
<gene>
    <name evidence="1" type="ORF">N3K66_002112</name>
</gene>
<protein>
    <submittedName>
        <fullName evidence="1">Uncharacterized protein</fullName>
    </submittedName>
</protein>
<evidence type="ECO:0000313" key="2">
    <source>
        <dbReference type="Proteomes" id="UP001163324"/>
    </source>
</evidence>
<sequence>MLFRAVTSVAFMAAAANAAVAPKPYKLAKMSVPGLSLMVRDTNGYMPDEATCSEGDTCEAACGAGYDQCPSNDAQTHCFNPTANQSCCSDGTGNSCEAGFYCTHDHSLQTWCCPEEMGLEECASAYSVEGGLETAASTTSSAPETTSTSVAPTTTTTTSAAPTTTTSVSSTPTPSSSSTPVVSSTPVSTPCSSTYTPTWTPSANSTIPLPTVSWTNVVPPPVATDTPTEPQPTEQPGSGASMAGTSLSLILAVAGVAALL</sequence>
<name>A0ACC0VA95_9HYPO</name>
<dbReference type="Proteomes" id="UP001163324">
    <property type="component" value="Chromosome 2"/>
</dbReference>
<proteinExistence type="predicted"/>
<dbReference type="EMBL" id="CM047941">
    <property type="protein sequence ID" value="KAI9902760.1"/>
    <property type="molecule type" value="Genomic_DNA"/>
</dbReference>